<dbReference type="Proteomes" id="UP001321473">
    <property type="component" value="Unassembled WGS sequence"/>
</dbReference>
<proteinExistence type="predicted"/>
<dbReference type="AlphaFoldDB" id="A0AAQ4D8D9"/>
<keyword evidence="3" id="KW-1185">Reference proteome</keyword>
<evidence type="ECO:0000256" key="1">
    <source>
        <dbReference type="SAM" id="MobiDB-lite"/>
    </source>
</evidence>
<evidence type="ECO:0000313" key="3">
    <source>
        <dbReference type="Proteomes" id="UP001321473"/>
    </source>
</evidence>
<accession>A0AAQ4D8D9</accession>
<name>A0AAQ4D8D9_AMBAM</name>
<comment type="caution">
    <text evidence="2">The sequence shown here is derived from an EMBL/GenBank/DDBJ whole genome shotgun (WGS) entry which is preliminary data.</text>
</comment>
<reference evidence="2 3" key="1">
    <citation type="journal article" date="2023" name="Arcadia Sci">
        <title>De novo assembly of a long-read Amblyomma americanum tick genome.</title>
        <authorList>
            <person name="Chou S."/>
            <person name="Poskanzer K.E."/>
            <person name="Rollins M."/>
            <person name="Thuy-Boun P.S."/>
        </authorList>
    </citation>
    <scope>NUCLEOTIDE SEQUENCE [LARGE SCALE GENOMIC DNA]</scope>
    <source>
        <strain evidence="2">F_SG_1</strain>
        <tissue evidence="2">Salivary glands</tissue>
    </source>
</reference>
<sequence length="66" mass="7333">MNRAAFHTTTREKAAFPLPHCDPIPSCVRSAQTFTTLASTCVPVAPRLQNKQENPPLQRAAANRFR</sequence>
<evidence type="ECO:0000313" key="2">
    <source>
        <dbReference type="EMBL" id="KAK8758729.1"/>
    </source>
</evidence>
<dbReference type="EMBL" id="JARKHS020033758">
    <property type="protein sequence ID" value="KAK8758729.1"/>
    <property type="molecule type" value="Genomic_DNA"/>
</dbReference>
<organism evidence="2 3">
    <name type="scientific">Amblyomma americanum</name>
    <name type="common">Lone star tick</name>
    <dbReference type="NCBI Taxonomy" id="6943"/>
    <lineage>
        <taxon>Eukaryota</taxon>
        <taxon>Metazoa</taxon>
        <taxon>Ecdysozoa</taxon>
        <taxon>Arthropoda</taxon>
        <taxon>Chelicerata</taxon>
        <taxon>Arachnida</taxon>
        <taxon>Acari</taxon>
        <taxon>Parasitiformes</taxon>
        <taxon>Ixodida</taxon>
        <taxon>Ixodoidea</taxon>
        <taxon>Ixodidae</taxon>
        <taxon>Amblyomminae</taxon>
        <taxon>Amblyomma</taxon>
    </lineage>
</organism>
<gene>
    <name evidence="2" type="ORF">V5799_003647</name>
</gene>
<feature type="region of interest" description="Disordered" evidence="1">
    <location>
        <begin position="47"/>
        <end position="66"/>
    </location>
</feature>
<protein>
    <submittedName>
        <fullName evidence="2">Uncharacterized protein</fullName>
    </submittedName>
</protein>